<feature type="domain" description="Amine oxidase" evidence="1">
    <location>
        <begin position="22"/>
        <end position="271"/>
    </location>
</feature>
<dbReference type="InterPro" id="IPR050281">
    <property type="entry name" value="Flavin_monoamine_oxidase"/>
</dbReference>
<dbReference type="EMBL" id="VJXY01000070">
    <property type="protein sequence ID" value="MBD6620531.1"/>
    <property type="molecule type" value="Genomic_DNA"/>
</dbReference>
<dbReference type="RefSeq" id="WP_191761843.1">
    <property type="nucleotide sequence ID" value="NZ_VJXY01000070.1"/>
</dbReference>
<comment type="caution">
    <text evidence="2">The sequence shown here is derived from an EMBL/GenBank/DDBJ whole genome shotgun (WGS) entry which is preliminary data.</text>
</comment>
<proteinExistence type="predicted"/>
<gene>
    <name evidence="2" type="ORF">FNW02_33335</name>
</gene>
<accession>A0AA40T402</accession>
<evidence type="ECO:0000259" key="1">
    <source>
        <dbReference type="Pfam" id="PF01593"/>
    </source>
</evidence>
<dbReference type="Proteomes" id="UP001165986">
    <property type="component" value="Unassembled WGS sequence"/>
</dbReference>
<dbReference type="AlphaFoldDB" id="A0AA40T402"/>
<evidence type="ECO:0000313" key="3">
    <source>
        <dbReference type="Proteomes" id="UP001165986"/>
    </source>
</evidence>
<dbReference type="Gene3D" id="1.10.405.20">
    <property type="match status" value="1"/>
</dbReference>
<sequence length="434" mass="49414">MRINRLTYEPSIRIGIVGAGCTGLTAAEELHDLGYKNITIIDAKNRVGGKTYSIRYADASLQARGIYEGGTVWLLPSPLYKKYRKRYGISPSLHVMPRVQVFDLGTGKVSSPFLVESKYSLLGRLWQLRKFFQELDKYTLYSDPGYINPTYRGMNESSPQWFNKQGLDFIRDALMPIANAAQFGYLKQEASTAYVIRLLALLNRCNFLKKLFLNMPQLQEGNQELWNRLAATHHLCLGQTIERVSRGQTILVKTASNQWEFERLIWTAPVDDFLGVADASRAEADIFSRVRTIKRAVITCKVEGLPANIFYVIRNTLNQSLPTSYPLAIYEVDPGSKIYNFYPFMDETTTVEELESNVADCVKKLGGTQVTPMGQPLIWKWFSHFSAEDLKDGIYQRLEMLQGNQNTYFANEMTAGVSVPYGMEYAAYLVERFF</sequence>
<protein>
    <recommendedName>
        <fullName evidence="1">Amine oxidase domain-containing protein</fullName>
    </recommendedName>
</protein>
<dbReference type="PANTHER" id="PTHR10742">
    <property type="entry name" value="FLAVIN MONOAMINE OXIDASE"/>
    <property type="match status" value="1"/>
</dbReference>
<dbReference type="Gene3D" id="3.50.50.60">
    <property type="entry name" value="FAD/NAD(P)-binding domain"/>
    <property type="match status" value="1"/>
</dbReference>
<reference evidence="2" key="1">
    <citation type="submission" date="2019-07" db="EMBL/GenBank/DDBJ databases">
        <title>Toxilogical consequences of a new and cryptic species of cyanobacteria (Komarekiella delphini-convector) recovered from the epidermis of a bottlenose dolphin and 1500 ft. in the air.</title>
        <authorList>
            <person name="Brown A.O."/>
            <person name="Dvorak P."/>
            <person name="Villanueva C.D."/>
            <person name="Foss A.J."/>
            <person name="Garvey A.D."/>
            <person name="Gibson Q.A."/>
            <person name="Johansen J.R."/>
            <person name="Casamatta D.A."/>
        </authorList>
    </citation>
    <scope>NUCLEOTIDE SEQUENCE</scope>
    <source>
        <strain evidence="2">SJRDD-AB1</strain>
    </source>
</reference>
<organism evidence="2 3">
    <name type="scientific">Komarekiella delphini-convector SJRDD-AB1</name>
    <dbReference type="NCBI Taxonomy" id="2593771"/>
    <lineage>
        <taxon>Bacteria</taxon>
        <taxon>Bacillati</taxon>
        <taxon>Cyanobacteriota</taxon>
        <taxon>Cyanophyceae</taxon>
        <taxon>Nostocales</taxon>
        <taxon>Nostocaceae</taxon>
        <taxon>Komarekiella</taxon>
        <taxon>Komarekiella delphini-convector</taxon>
    </lineage>
</organism>
<dbReference type="GO" id="GO:0016491">
    <property type="term" value="F:oxidoreductase activity"/>
    <property type="evidence" value="ECO:0007669"/>
    <property type="project" value="InterPro"/>
</dbReference>
<evidence type="ECO:0000313" key="2">
    <source>
        <dbReference type="EMBL" id="MBD6620531.1"/>
    </source>
</evidence>
<dbReference type="Pfam" id="PF01593">
    <property type="entry name" value="Amino_oxidase"/>
    <property type="match status" value="1"/>
</dbReference>
<dbReference type="InterPro" id="IPR036188">
    <property type="entry name" value="FAD/NAD-bd_sf"/>
</dbReference>
<dbReference type="InterPro" id="IPR002937">
    <property type="entry name" value="Amino_oxidase"/>
</dbReference>
<dbReference type="PANTHER" id="PTHR10742:SF410">
    <property type="entry name" value="LYSINE-SPECIFIC HISTONE DEMETHYLASE 2"/>
    <property type="match status" value="1"/>
</dbReference>
<dbReference type="Gene3D" id="3.30.70.1990">
    <property type="match status" value="1"/>
</dbReference>
<dbReference type="SUPFAM" id="SSF51905">
    <property type="entry name" value="FAD/NAD(P)-binding domain"/>
    <property type="match status" value="1"/>
</dbReference>
<name>A0AA40T402_9NOST</name>
<keyword evidence="3" id="KW-1185">Reference proteome</keyword>